<dbReference type="InterPro" id="IPR012349">
    <property type="entry name" value="Split_barrel_FMN-bd"/>
</dbReference>
<dbReference type="SUPFAM" id="SSF50475">
    <property type="entry name" value="FMN-binding split barrel"/>
    <property type="match status" value="1"/>
</dbReference>
<keyword evidence="3" id="KW-1185">Reference proteome</keyword>
<dbReference type="SMART" id="SM00903">
    <property type="entry name" value="Flavin_Reduct"/>
    <property type="match status" value="1"/>
</dbReference>
<proteinExistence type="predicted"/>
<evidence type="ECO:0000259" key="1">
    <source>
        <dbReference type="SMART" id="SM00903"/>
    </source>
</evidence>
<name>A0A8H6R9N7_9PEZI</name>
<organism evidence="2 3">
    <name type="scientific">Pseudocercospora fuligena</name>
    <dbReference type="NCBI Taxonomy" id="685502"/>
    <lineage>
        <taxon>Eukaryota</taxon>
        <taxon>Fungi</taxon>
        <taxon>Dikarya</taxon>
        <taxon>Ascomycota</taxon>
        <taxon>Pezizomycotina</taxon>
        <taxon>Dothideomycetes</taxon>
        <taxon>Dothideomycetidae</taxon>
        <taxon>Mycosphaerellales</taxon>
        <taxon>Mycosphaerellaceae</taxon>
        <taxon>Pseudocercospora</taxon>
    </lineage>
</organism>
<accession>A0A8H6R9N7</accession>
<sequence length="257" mass="28477">MRVPKSTHSFNNSSDRSTFKIMVFYEPGKTSHGLPRDPFKSCVVPRPIGWISTRNTKTGIDNLAPYSQFNNLTFDPPYVMFSANQDLNCNRKDTVTNAETSGVFCWNMATYSLREAVNASAEWLKPEVDEFEKAGLEKVQADLIDCPMVKESPIKFECRYHSTIRLPGNPPMGSVDVVIGRVIGVHIDESVITDGMVDLGKAMPIARCGYHQYVVVRGENLFDMVIPGDPKQLVGLEGNSEGNKGFVKGHGVEAGER</sequence>
<dbReference type="PANTHER" id="PTHR43812:SF2">
    <property type="entry name" value="FLAVIN REDUCTASE LIKE DOMAIN-CONTAINING PROTEIN"/>
    <property type="match status" value="1"/>
</dbReference>
<dbReference type="OrthoDB" id="298012at2759"/>
<protein>
    <recommendedName>
        <fullName evidence="1">Flavin reductase like domain-containing protein</fullName>
    </recommendedName>
</protein>
<dbReference type="AlphaFoldDB" id="A0A8H6R9N7"/>
<reference evidence="2" key="1">
    <citation type="submission" date="2020-04" db="EMBL/GenBank/DDBJ databases">
        <title>Draft genome resource of the tomato pathogen Pseudocercospora fuligena.</title>
        <authorList>
            <person name="Zaccaron A."/>
        </authorList>
    </citation>
    <scope>NUCLEOTIDE SEQUENCE</scope>
    <source>
        <strain evidence="2">PF001</strain>
    </source>
</reference>
<dbReference type="InterPro" id="IPR002563">
    <property type="entry name" value="Flavin_Rdtase-like_dom"/>
</dbReference>
<dbReference type="PANTHER" id="PTHR43812">
    <property type="entry name" value="BLR2425 PROTEIN"/>
    <property type="match status" value="1"/>
</dbReference>
<evidence type="ECO:0000313" key="3">
    <source>
        <dbReference type="Proteomes" id="UP000660729"/>
    </source>
</evidence>
<gene>
    <name evidence="2" type="ORF">HII31_11662</name>
</gene>
<comment type="caution">
    <text evidence="2">The sequence shown here is derived from an EMBL/GenBank/DDBJ whole genome shotgun (WGS) entry which is preliminary data.</text>
</comment>
<dbReference type="GO" id="GO:0010181">
    <property type="term" value="F:FMN binding"/>
    <property type="evidence" value="ECO:0007669"/>
    <property type="project" value="InterPro"/>
</dbReference>
<feature type="domain" description="Flavin reductase like" evidence="1">
    <location>
        <begin position="41"/>
        <end position="194"/>
    </location>
</feature>
<dbReference type="Gene3D" id="2.30.110.10">
    <property type="entry name" value="Electron Transport, Fmn-binding Protein, Chain A"/>
    <property type="match status" value="1"/>
</dbReference>
<dbReference type="Pfam" id="PF01613">
    <property type="entry name" value="Flavin_Reduct"/>
    <property type="match status" value="1"/>
</dbReference>
<evidence type="ECO:0000313" key="2">
    <source>
        <dbReference type="EMBL" id="KAF7187053.1"/>
    </source>
</evidence>
<dbReference type="EMBL" id="JABCIY010000241">
    <property type="protein sequence ID" value="KAF7187053.1"/>
    <property type="molecule type" value="Genomic_DNA"/>
</dbReference>
<dbReference type="Proteomes" id="UP000660729">
    <property type="component" value="Unassembled WGS sequence"/>
</dbReference>